<sequence>MKAFLDACVLYPTVLREILTGVAAAGLYRPLWSPRVLEEWARATRKLPDGEVIARGEIAALRARFPQSEVRPGAATEARLWLPDRNDIHVLAAASDAGADILVTLNLRDFPRRDVTAEGMALENPDAFLMDLWLEAPDAVAGVVHDVHATAERLSGETLPLRALMKRARLPRLGKALELPMGNS</sequence>
<dbReference type="RefSeq" id="WP_055663881.1">
    <property type="nucleotide sequence ID" value="NZ_CYPR01000161.1"/>
</dbReference>
<dbReference type="SUPFAM" id="SSF88723">
    <property type="entry name" value="PIN domain-like"/>
    <property type="match status" value="1"/>
</dbReference>
<gene>
    <name evidence="2" type="ORF">JSE7799_02455</name>
</gene>
<dbReference type="OrthoDB" id="211933at2"/>
<evidence type="ECO:0000313" key="2">
    <source>
        <dbReference type="EMBL" id="CUH39727.1"/>
    </source>
</evidence>
<accession>A0A0M7BAB1</accession>
<dbReference type="InterPro" id="IPR029060">
    <property type="entry name" value="PIN-like_dom_sf"/>
</dbReference>
<evidence type="ECO:0000259" key="1">
    <source>
        <dbReference type="Pfam" id="PF13470"/>
    </source>
</evidence>
<organism evidence="2 3">
    <name type="scientific">Jannaschia seosinensis</name>
    <dbReference type="NCBI Taxonomy" id="313367"/>
    <lineage>
        <taxon>Bacteria</taxon>
        <taxon>Pseudomonadati</taxon>
        <taxon>Pseudomonadota</taxon>
        <taxon>Alphaproteobacteria</taxon>
        <taxon>Rhodobacterales</taxon>
        <taxon>Roseobacteraceae</taxon>
        <taxon>Jannaschia</taxon>
    </lineage>
</organism>
<dbReference type="NCBIfam" id="NF046100">
    <property type="entry name" value="RSP_2648_fam_PIN"/>
    <property type="match status" value="1"/>
</dbReference>
<protein>
    <recommendedName>
        <fullName evidence="1">PIN domain-containing protein</fullName>
    </recommendedName>
</protein>
<dbReference type="EMBL" id="CYPR01000161">
    <property type="protein sequence ID" value="CUH39727.1"/>
    <property type="molecule type" value="Genomic_DNA"/>
</dbReference>
<proteinExistence type="predicted"/>
<reference evidence="2 3" key="1">
    <citation type="submission" date="2015-09" db="EMBL/GenBank/DDBJ databases">
        <authorList>
            <person name="Jackson K.R."/>
            <person name="Lunt B.L."/>
            <person name="Fisher J.N.B."/>
            <person name="Gardner A.V."/>
            <person name="Bailey M.E."/>
            <person name="Deus L.M."/>
            <person name="Earl A.S."/>
            <person name="Gibby P.D."/>
            <person name="Hartmann K.A."/>
            <person name="Liu J.E."/>
            <person name="Manci A.M."/>
            <person name="Nielsen D.A."/>
            <person name="Solomon M.B."/>
            <person name="Breakwell D.P."/>
            <person name="Burnett S.H."/>
            <person name="Grose J.H."/>
        </authorList>
    </citation>
    <scope>NUCLEOTIDE SEQUENCE [LARGE SCALE GENOMIC DNA]</scope>
    <source>
        <strain evidence="2 3">CECT 7799</strain>
    </source>
</reference>
<evidence type="ECO:0000313" key="3">
    <source>
        <dbReference type="Proteomes" id="UP000049455"/>
    </source>
</evidence>
<feature type="domain" description="PIN" evidence="1">
    <location>
        <begin position="4"/>
        <end position="107"/>
    </location>
</feature>
<dbReference type="Proteomes" id="UP000049455">
    <property type="component" value="Unassembled WGS sequence"/>
</dbReference>
<dbReference type="STRING" id="313367.JSE7799_02455"/>
<keyword evidence="3" id="KW-1185">Reference proteome</keyword>
<dbReference type="AlphaFoldDB" id="A0A0M7BAB1"/>
<dbReference type="InterPro" id="IPR002716">
    <property type="entry name" value="PIN_dom"/>
</dbReference>
<dbReference type="Pfam" id="PF13470">
    <property type="entry name" value="PIN_3"/>
    <property type="match status" value="1"/>
</dbReference>
<name>A0A0M7BAB1_9RHOB</name>